<sequence>MRIALSRQLALERRQWPGDLAQHWTMLGLQASDSAHRSQRPRNALIAQSHNIDSDSPQHAARSTHSE</sequence>
<dbReference type="EMBL" id="LR861803">
    <property type="protein sequence ID" value="CAD1792875.1"/>
    <property type="molecule type" value="Genomic_DNA"/>
</dbReference>
<evidence type="ECO:0000313" key="3">
    <source>
        <dbReference type="EMBL" id="CAD1792875.1"/>
    </source>
</evidence>
<protein>
    <submittedName>
        <fullName evidence="2">Uncharacterized protein</fullName>
    </submittedName>
</protein>
<proteinExistence type="predicted"/>
<feature type="region of interest" description="Disordered" evidence="1">
    <location>
        <begin position="32"/>
        <end position="67"/>
    </location>
</feature>
<accession>A0A8E4E1H8</accession>
<reference evidence="2 4" key="1">
    <citation type="submission" date="2020-07" db="EMBL/GenBank/DDBJ databases">
        <authorList>
            <person name="Teixeira M."/>
        </authorList>
    </citation>
    <scope>NUCLEOTIDE SEQUENCE</scope>
    <source>
        <strain evidence="3">1</strain>
        <strain evidence="2">Xanthomonas sp. CPBF 367</strain>
    </source>
</reference>
<evidence type="ECO:0000313" key="4">
    <source>
        <dbReference type="Proteomes" id="UP000515493"/>
    </source>
</evidence>
<evidence type="ECO:0000256" key="1">
    <source>
        <dbReference type="SAM" id="MobiDB-lite"/>
    </source>
</evidence>
<dbReference type="KEGG" id="xeu:XSP_002444"/>
<dbReference type="AlphaFoldDB" id="A0A8E4E1H8"/>
<evidence type="ECO:0000313" key="2">
    <source>
        <dbReference type="EMBL" id="CAD0329942.1"/>
    </source>
</evidence>
<dbReference type="EMBL" id="LR824641">
    <property type="protein sequence ID" value="CAD0329942.1"/>
    <property type="molecule type" value="Genomic_DNA"/>
</dbReference>
<gene>
    <name evidence="2" type="ORF">XSP_002444</name>
</gene>
<organism evidence="2">
    <name type="scientific">Xanthomonas euroxanthea</name>
    <dbReference type="NCBI Taxonomy" id="2259622"/>
    <lineage>
        <taxon>Bacteria</taxon>
        <taxon>Pseudomonadati</taxon>
        <taxon>Pseudomonadota</taxon>
        <taxon>Gammaproteobacteria</taxon>
        <taxon>Lysobacterales</taxon>
        <taxon>Lysobacteraceae</taxon>
        <taxon>Xanthomonas</taxon>
    </lineage>
</organism>
<feature type="compositionally biased region" description="Polar residues" evidence="1">
    <location>
        <begin position="46"/>
        <end position="67"/>
    </location>
</feature>
<dbReference type="Proteomes" id="UP000515493">
    <property type="component" value="Chromosome"/>
</dbReference>
<name>A0A8E4E1H8_9XANT</name>